<protein>
    <submittedName>
        <fullName evidence="1">Uncharacterized protein</fullName>
    </submittedName>
</protein>
<organism evidence="1 2">
    <name type="scientific">Paramuricea clavata</name>
    <name type="common">Red gorgonian</name>
    <name type="synonym">Violescent sea-whip</name>
    <dbReference type="NCBI Taxonomy" id="317549"/>
    <lineage>
        <taxon>Eukaryota</taxon>
        <taxon>Metazoa</taxon>
        <taxon>Cnidaria</taxon>
        <taxon>Anthozoa</taxon>
        <taxon>Octocorallia</taxon>
        <taxon>Malacalcyonacea</taxon>
        <taxon>Plexauridae</taxon>
        <taxon>Paramuricea</taxon>
    </lineage>
</organism>
<comment type="caution">
    <text evidence="1">The sequence shown here is derived from an EMBL/GenBank/DDBJ whole genome shotgun (WGS) entry which is preliminary data.</text>
</comment>
<dbReference type="Proteomes" id="UP001152795">
    <property type="component" value="Unassembled WGS sequence"/>
</dbReference>
<gene>
    <name evidence="1" type="ORF">PACLA_8A068216</name>
</gene>
<sequence length="639" mass="72683">MEFLQTRLMLSHLGNIKAIKVKSSYSYGYGHQYVNPDSNLTCVAEDCHVMMSNYNCSCLRPLPNVTCDETPDPNIPIVLWSISAFILFLLILELFAIRFNFSFLDNFFGKLIFAMGIVSSVVTQFCTMQFLQDNNDSITIWYNVVLGAISIFFITFGYHFLFVKSPNNNIGSHDRGMGLVVVFISVLVVSLEIVLIVMVFKRENLSAGFAIYLLVFACEKIVQVLLYIAIRRCTPDSRCRRGSVFYFNFLSFLNFTLWLNSIPFTDIPIYDEVSHNYYLQYVDQTFKALVIDYRLLCAFLFLEHALAIDDDGHEHVNNEIDSGFQMPRKRYFYTAIGLSIGLFFLALEIINAAQFWYKSLPDVVNLFPILVDTGLVVLGYLLLRNVNISVLHDKKVNLVLLMVTSMGAASIVYLFSFGLLSLFSFKYDQSISYVRWSACVYFARASSLLLLLVVYAGVPVCTFELRQNHNTKNYLFVSALCCGLFARFIGSILDEFKGTMHEIAVEHLDSKKLRTLQDLFEIGPLFQLATSLHLALHFLLMLWRLHERPNEQACVDGRPDEQAHIDEQPNEQARIDGHGEPVRGNYGAPIRVNYGTLPANGVARQPDGDADERFGYSGVHPFQGGDDERTRLLLPDERC</sequence>
<evidence type="ECO:0000313" key="1">
    <source>
        <dbReference type="EMBL" id="CAB3992055.1"/>
    </source>
</evidence>
<dbReference type="OrthoDB" id="5962419at2759"/>
<proteinExistence type="predicted"/>
<reference evidence="1" key="1">
    <citation type="submission" date="2020-04" db="EMBL/GenBank/DDBJ databases">
        <authorList>
            <person name="Alioto T."/>
            <person name="Alioto T."/>
            <person name="Gomez Garrido J."/>
        </authorList>
    </citation>
    <scope>NUCLEOTIDE SEQUENCE</scope>
    <source>
        <strain evidence="1">A484AB</strain>
    </source>
</reference>
<accession>A0A7D9HWA8</accession>
<keyword evidence="2" id="KW-1185">Reference proteome</keyword>
<evidence type="ECO:0000313" key="2">
    <source>
        <dbReference type="Proteomes" id="UP001152795"/>
    </source>
</evidence>
<dbReference type="EMBL" id="CACRXK020001970">
    <property type="protein sequence ID" value="CAB3992055.1"/>
    <property type="molecule type" value="Genomic_DNA"/>
</dbReference>
<dbReference type="AlphaFoldDB" id="A0A7D9HWA8"/>
<name>A0A7D9HWA8_PARCT</name>